<dbReference type="EMBL" id="WHWC01000018">
    <property type="protein sequence ID" value="KAG8365356.1"/>
    <property type="molecule type" value="Genomic_DNA"/>
</dbReference>
<comment type="caution">
    <text evidence="4">The sequence shown here is derived from an EMBL/GenBank/DDBJ whole genome shotgun (WGS) entry which is preliminary data.</text>
</comment>
<keyword evidence="3" id="KW-0012">Acyltransferase</keyword>
<name>A0AAV6WBR1_9LAMI</name>
<reference evidence="4" key="1">
    <citation type="submission" date="2019-10" db="EMBL/GenBank/DDBJ databases">
        <authorList>
            <person name="Zhang R."/>
            <person name="Pan Y."/>
            <person name="Wang J."/>
            <person name="Ma R."/>
            <person name="Yu S."/>
        </authorList>
    </citation>
    <scope>NUCLEOTIDE SEQUENCE</scope>
    <source>
        <strain evidence="4">LA-IB0</strain>
        <tissue evidence="4">Leaf</tissue>
    </source>
</reference>
<evidence type="ECO:0000256" key="3">
    <source>
        <dbReference type="ARBA" id="ARBA00023315"/>
    </source>
</evidence>
<keyword evidence="2" id="KW-0808">Transferase</keyword>
<evidence type="ECO:0000313" key="4">
    <source>
        <dbReference type="EMBL" id="KAG8365356.1"/>
    </source>
</evidence>
<dbReference type="Proteomes" id="UP000826271">
    <property type="component" value="Unassembled WGS sequence"/>
</dbReference>
<dbReference type="AlphaFoldDB" id="A0AAV6WBR1"/>
<dbReference type="PANTHER" id="PTHR31623:SF17">
    <property type="entry name" value="F21J9.9"/>
    <property type="match status" value="1"/>
</dbReference>
<evidence type="ECO:0000313" key="5">
    <source>
        <dbReference type="Proteomes" id="UP000826271"/>
    </source>
</evidence>
<dbReference type="PANTHER" id="PTHR31623">
    <property type="entry name" value="F21J9.9"/>
    <property type="match status" value="1"/>
</dbReference>
<evidence type="ECO:0000256" key="1">
    <source>
        <dbReference type="ARBA" id="ARBA00009861"/>
    </source>
</evidence>
<dbReference type="Pfam" id="PF02458">
    <property type="entry name" value="Transferase"/>
    <property type="match status" value="1"/>
</dbReference>
<dbReference type="GO" id="GO:0016746">
    <property type="term" value="F:acyltransferase activity"/>
    <property type="evidence" value="ECO:0007669"/>
    <property type="project" value="UniProtKB-KW"/>
</dbReference>
<organism evidence="4 5">
    <name type="scientific">Buddleja alternifolia</name>
    <dbReference type="NCBI Taxonomy" id="168488"/>
    <lineage>
        <taxon>Eukaryota</taxon>
        <taxon>Viridiplantae</taxon>
        <taxon>Streptophyta</taxon>
        <taxon>Embryophyta</taxon>
        <taxon>Tracheophyta</taxon>
        <taxon>Spermatophyta</taxon>
        <taxon>Magnoliopsida</taxon>
        <taxon>eudicotyledons</taxon>
        <taxon>Gunneridae</taxon>
        <taxon>Pentapetalae</taxon>
        <taxon>asterids</taxon>
        <taxon>lamiids</taxon>
        <taxon>Lamiales</taxon>
        <taxon>Scrophulariaceae</taxon>
        <taxon>Buddlejeae</taxon>
        <taxon>Buddleja</taxon>
    </lineage>
</organism>
<accession>A0AAV6WBR1</accession>
<comment type="similarity">
    <text evidence="1">Belongs to the plant acyltransferase family.</text>
</comment>
<proteinExistence type="inferred from homology"/>
<sequence length="425" mass="47495">MAAAVQVMSREIIRPSSQTPHHLKKQKLSYLDQLSPTTYISLMFFYQADEIRGLTTSNHVQISQHLKHSLSNTLASFYPLAGKIRDNSFIDCNDYGCQFIEARARTRLMDVIKEPNMELLKQLVLVDPIGGHETLVAVQITFFDCGGIAIIVSISHQIADFASQLAFIDAWAATFGGGKSELSRFSFDLASYFPTRDFPSSNMFASLMSNELFPTKMLVFDREKLSKLKLAAISSSGSIVKDPTSVEVVSAFIWKHFIESVKSKNMDAKKTFAATQGVNLRPRTSPPNLLKNVFGNCIMVPTALTSIDKSELHDLVHEFRSTIRTINGEYIGKAQTGDTYVNDLSTLLPALMNGELEWCVFSSWCRFPVYEVDYGWGKPIWFCTTALPLNNLAILVSTRSGDGIEAWLTMPPDNIEVLQTQMELL</sequence>
<gene>
    <name evidence="4" type="ORF">BUALT_Bualt18G0096200</name>
</gene>
<dbReference type="InterPro" id="IPR023213">
    <property type="entry name" value="CAT-like_dom_sf"/>
</dbReference>
<dbReference type="Gene3D" id="3.30.559.10">
    <property type="entry name" value="Chloramphenicol acetyltransferase-like domain"/>
    <property type="match status" value="2"/>
</dbReference>
<evidence type="ECO:0000256" key="2">
    <source>
        <dbReference type="ARBA" id="ARBA00022679"/>
    </source>
</evidence>
<protein>
    <submittedName>
        <fullName evidence="4">Uncharacterized protein</fullName>
    </submittedName>
</protein>
<keyword evidence="5" id="KW-1185">Reference proteome</keyword>